<accession>A0A6D2J1D4</accession>
<organism evidence="2 3">
    <name type="scientific">Microthlaspi erraticum</name>
    <dbReference type="NCBI Taxonomy" id="1685480"/>
    <lineage>
        <taxon>Eukaryota</taxon>
        <taxon>Viridiplantae</taxon>
        <taxon>Streptophyta</taxon>
        <taxon>Embryophyta</taxon>
        <taxon>Tracheophyta</taxon>
        <taxon>Spermatophyta</taxon>
        <taxon>Magnoliopsida</taxon>
        <taxon>eudicotyledons</taxon>
        <taxon>Gunneridae</taxon>
        <taxon>Pentapetalae</taxon>
        <taxon>rosids</taxon>
        <taxon>malvids</taxon>
        <taxon>Brassicales</taxon>
        <taxon>Brassicaceae</taxon>
        <taxon>Coluteocarpeae</taxon>
        <taxon>Microthlaspi</taxon>
    </lineage>
</organism>
<evidence type="ECO:0000313" key="2">
    <source>
        <dbReference type="EMBL" id="CAA7033338.1"/>
    </source>
</evidence>
<evidence type="ECO:0000259" key="1">
    <source>
        <dbReference type="Pfam" id="PF10551"/>
    </source>
</evidence>
<dbReference type="InterPro" id="IPR018289">
    <property type="entry name" value="MULE_transposase_dom"/>
</dbReference>
<dbReference type="Proteomes" id="UP000467841">
    <property type="component" value="Unassembled WGS sequence"/>
</dbReference>
<comment type="caution">
    <text evidence="2">The sequence shown here is derived from an EMBL/GenBank/DDBJ whole genome shotgun (WGS) entry which is preliminary data.</text>
</comment>
<sequence length="393" mass="46418">MAPPRRNRAPRFDFDDEEAEREEHQLDQLLQEFENEPAVVHDQGPMTKYNIRQYRYDKDKIGFDCLGLDGNEEPCHWQIYASILPKDKIWRVRKFIEEHTCERNGVCEMVKVPVIARFFVNKIREEPEYYMPMKIEQLMKEDWGIFVSRPQCQAARRTALRWIESEYEYQFARLRNYAAEIVESNQGSSVEVETFQNAAGEEVFHQFYVCFDVLRKTWKETCRPLIGLDGCFLKERVKGQLLVALGRDADNGIYPIAWSVVEVENNDNWQWFVKNLKADLDLQDGDGYIAVSDRHHGLIRAIKIELPKIEHRKCVRHIYGNLKKKHGGKTRMKSFIWRLAWSYNEAKFQVNLDRIRNYDTGVYDDVMATSPRSWCRAFYKLGPCCEDVENNST</sequence>
<dbReference type="EMBL" id="CACVBM020001129">
    <property type="protein sequence ID" value="CAA7033338.1"/>
    <property type="molecule type" value="Genomic_DNA"/>
</dbReference>
<evidence type="ECO:0000313" key="3">
    <source>
        <dbReference type="Proteomes" id="UP000467841"/>
    </source>
</evidence>
<name>A0A6D2J1D4_9BRAS</name>
<dbReference type="PANTHER" id="PTHR31973">
    <property type="entry name" value="POLYPROTEIN, PUTATIVE-RELATED"/>
    <property type="match status" value="1"/>
</dbReference>
<gene>
    <name evidence="2" type="ORF">MERR_LOCUS20573</name>
</gene>
<dbReference type="Pfam" id="PF10551">
    <property type="entry name" value="MULE"/>
    <property type="match status" value="1"/>
</dbReference>
<dbReference type="OrthoDB" id="1109743at2759"/>
<keyword evidence="3" id="KW-1185">Reference proteome</keyword>
<reference evidence="2" key="1">
    <citation type="submission" date="2020-01" db="EMBL/GenBank/DDBJ databases">
        <authorList>
            <person name="Mishra B."/>
        </authorList>
    </citation>
    <scope>NUCLEOTIDE SEQUENCE [LARGE SCALE GENOMIC DNA]</scope>
</reference>
<protein>
    <recommendedName>
        <fullName evidence="1">MULE transposase domain-containing protein</fullName>
    </recommendedName>
</protein>
<dbReference type="AlphaFoldDB" id="A0A6D2J1D4"/>
<proteinExistence type="predicted"/>
<dbReference type="PANTHER" id="PTHR31973:SF187">
    <property type="entry name" value="MUTATOR TRANSPOSASE MUDRA PROTEIN"/>
    <property type="match status" value="1"/>
</dbReference>
<feature type="domain" description="MULE transposase" evidence="1">
    <location>
        <begin position="226"/>
        <end position="320"/>
    </location>
</feature>